<feature type="region of interest" description="Disordered" evidence="2">
    <location>
        <begin position="698"/>
        <end position="733"/>
    </location>
</feature>
<dbReference type="EMBL" id="CP042194">
    <property type="protein sequence ID" value="QDS73771.1"/>
    <property type="molecule type" value="Genomic_DNA"/>
</dbReference>
<dbReference type="PROSITE" id="PS50088">
    <property type="entry name" value="ANK_REPEAT"/>
    <property type="match status" value="4"/>
</dbReference>
<gene>
    <name evidence="3" type="ORF">FKW77_005310</name>
</gene>
<protein>
    <submittedName>
        <fullName evidence="3">Uncharacterized protein</fullName>
    </submittedName>
</protein>
<dbReference type="PANTHER" id="PTHR24118">
    <property type="entry name" value="POTE ANKYRIN DOMAIN"/>
    <property type="match status" value="1"/>
</dbReference>
<dbReference type="Gene3D" id="1.25.40.20">
    <property type="entry name" value="Ankyrin repeat-containing domain"/>
    <property type="match status" value="3"/>
</dbReference>
<organism evidence="3 4">
    <name type="scientific">Venturia effusa</name>
    <dbReference type="NCBI Taxonomy" id="50376"/>
    <lineage>
        <taxon>Eukaryota</taxon>
        <taxon>Fungi</taxon>
        <taxon>Dikarya</taxon>
        <taxon>Ascomycota</taxon>
        <taxon>Pezizomycotina</taxon>
        <taxon>Dothideomycetes</taxon>
        <taxon>Pleosporomycetidae</taxon>
        <taxon>Venturiales</taxon>
        <taxon>Venturiaceae</taxon>
        <taxon>Venturia</taxon>
    </lineage>
</organism>
<dbReference type="OrthoDB" id="5431422at2759"/>
<sequence>MASPFTSIDNLISLTSNTSSKVLRLIKEWKDAPEQVNFVHEEMEAWRRILHQLQELCTQLNGRNIQALQLYADDISAQLKRIEPEWKQLEEIVLSVTDPLVASVRKDRWMKNAHKVAKLQDRVHKIRFSIMEVLHSCTLAQGLRMETLFEAQHGRSMVRIEARVVNLEHFVSQALMEVKSMRQLPQAPRQQSDEGLLPIFETDQRDRLELIDLPSTPLSTRSWCRPRCSCRCHSRHRRTHLQTAPFKGIAGSYSLMCSGWKMLGQHCDISSCGYGSVQVLEFTYTLPQWSARLSVRATFKMSDGCPSAGLAVEIRIPPDTISRSQSIWGLIGRGASRRELQAFLTKRPDALRHIVYHEGSTMLHVAIRENNPEAVEVLVHAGADPFAEDDAGLPAIVLLLTSRGTRPSILQKQMENILPISQAFEKLDFPHLHQVVMRNQHLDLRSQLERAVRGDVLNQSDSYGWTALHWAAAQADVESVRLLISVGADVNRLNKHGSTPLQRACRAGSEACVDALVTAGADVELARSSQGNPFRYAAKTNPALLSRLIAQGCNVNDTSNIWKSTPLAFAAKFNNIGCCNYLLDHGAILDAQDWEGDTPLGESIGNNSHDALQLLLNRGANLLHKNHRAMTMLHKAGLNADARTCGILSKAMLHGLDPDALDYKGQTAHQYFDSRVGILDDLESAFSALIESIRRANAAPGPVSQVAEDGDSESDDEFVDAEEIVDSSTSENM</sequence>
<dbReference type="InterPro" id="IPR002110">
    <property type="entry name" value="Ankyrin_rpt"/>
</dbReference>
<evidence type="ECO:0000313" key="4">
    <source>
        <dbReference type="Proteomes" id="UP000316270"/>
    </source>
</evidence>
<keyword evidence="1" id="KW-0040">ANK repeat</keyword>
<dbReference type="PROSITE" id="PS50297">
    <property type="entry name" value="ANK_REP_REGION"/>
    <property type="match status" value="4"/>
</dbReference>
<evidence type="ECO:0000313" key="3">
    <source>
        <dbReference type="EMBL" id="QDS73771.1"/>
    </source>
</evidence>
<dbReference type="AlphaFoldDB" id="A0A517LDQ2"/>
<dbReference type="SMART" id="SM00248">
    <property type="entry name" value="ANK"/>
    <property type="match status" value="6"/>
</dbReference>
<feature type="repeat" description="ANK" evidence="1">
    <location>
        <begin position="595"/>
        <end position="627"/>
    </location>
</feature>
<dbReference type="Pfam" id="PF12796">
    <property type="entry name" value="Ank_2"/>
    <property type="match status" value="2"/>
</dbReference>
<feature type="repeat" description="ANK" evidence="1">
    <location>
        <begin position="463"/>
        <end position="495"/>
    </location>
</feature>
<dbReference type="Pfam" id="PF00023">
    <property type="entry name" value="Ank"/>
    <property type="match status" value="1"/>
</dbReference>
<proteinExistence type="predicted"/>
<dbReference type="PANTHER" id="PTHR24118:SF99">
    <property type="entry name" value="POTE ANKYRIN DOMAIN FAMILY MEMBER 3C-RELATED"/>
    <property type="match status" value="1"/>
</dbReference>
<keyword evidence="4" id="KW-1185">Reference proteome</keyword>
<accession>A0A517LDQ2</accession>
<dbReference type="SUPFAM" id="SSF48403">
    <property type="entry name" value="Ankyrin repeat"/>
    <property type="match status" value="2"/>
</dbReference>
<name>A0A517LDQ2_9PEZI</name>
<dbReference type="InterPro" id="IPR036770">
    <property type="entry name" value="Ankyrin_rpt-contain_sf"/>
</dbReference>
<feature type="repeat" description="ANK" evidence="1">
    <location>
        <begin position="496"/>
        <end position="528"/>
    </location>
</feature>
<feature type="compositionally biased region" description="Acidic residues" evidence="2">
    <location>
        <begin position="708"/>
        <end position="725"/>
    </location>
</feature>
<evidence type="ECO:0000256" key="1">
    <source>
        <dbReference type="PROSITE-ProRule" id="PRU00023"/>
    </source>
</evidence>
<evidence type="ECO:0000256" key="2">
    <source>
        <dbReference type="SAM" id="MobiDB-lite"/>
    </source>
</evidence>
<feature type="repeat" description="ANK" evidence="1">
    <location>
        <begin position="358"/>
        <end position="390"/>
    </location>
</feature>
<dbReference type="STRING" id="50376.A0A517LDQ2"/>
<dbReference type="Proteomes" id="UP000316270">
    <property type="component" value="Chromosome 10"/>
</dbReference>
<reference evidence="3 4" key="1">
    <citation type="submission" date="2019-07" db="EMBL/GenBank/DDBJ databases">
        <title>Finished genome of Venturia effusa.</title>
        <authorList>
            <person name="Young C.A."/>
            <person name="Cox M.P."/>
            <person name="Ganley A.R.D."/>
            <person name="David W.J."/>
        </authorList>
    </citation>
    <scope>NUCLEOTIDE SEQUENCE [LARGE SCALE GENOMIC DNA]</scope>
    <source>
        <strain evidence="4">albino</strain>
    </source>
</reference>